<dbReference type="EMBL" id="JAEPES010000001">
    <property type="protein sequence ID" value="MBK4346431.1"/>
    <property type="molecule type" value="Genomic_DNA"/>
</dbReference>
<protein>
    <recommendedName>
        <fullName evidence="3">Nucleotidyltransferase</fullName>
    </recommendedName>
</protein>
<accession>A0A934SGY5</accession>
<dbReference type="PIRSF" id="PIRSF021525">
    <property type="entry name" value="UCP021525"/>
    <property type="match status" value="1"/>
</dbReference>
<comment type="caution">
    <text evidence="1">The sequence shown here is derived from an EMBL/GenBank/DDBJ whole genome shotgun (WGS) entry which is preliminary data.</text>
</comment>
<dbReference type="RefSeq" id="WP_200554762.1">
    <property type="nucleotide sequence ID" value="NZ_JAEPES010000001.1"/>
</dbReference>
<sequence length="266" mass="29337">MISTIVDDGSIAGDRVMLVGAECRDILHASLGHEFALRRTSDIDLALAIDDWDSHEQIVRRFSRTGHTGIRYRISDISVDIMPFGSVEDPRGEVAPATRKTDPFSVFAFQEVFTGAAPLRMPSGTSIRVPTPAGYSALKLRAWHDRWTSANDDKDGPDLATVAFWYANDSDVDTTLWGTDHGRQILVASDFDYAVAAAQFMGCESMTAIGTERADELRELWRLLDLDALAKAFGDSSLPGWPMARGRRRELVDGLTTGIMTRPNTE</sequence>
<proteinExistence type="predicted"/>
<gene>
    <name evidence="1" type="ORF">IV501_02180</name>
</gene>
<evidence type="ECO:0008006" key="3">
    <source>
        <dbReference type="Google" id="ProtNLM"/>
    </source>
</evidence>
<dbReference type="Proteomes" id="UP000636458">
    <property type="component" value="Unassembled WGS sequence"/>
</dbReference>
<dbReference type="AlphaFoldDB" id="A0A934SGY5"/>
<reference evidence="1" key="1">
    <citation type="submission" date="2021-01" db="EMBL/GenBank/DDBJ databases">
        <title>Lacisediminihabitans sp. nov. strain G11-30, isolated from Antarctic Soil.</title>
        <authorList>
            <person name="Li J."/>
        </authorList>
    </citation>
    <scope>NUCLEOTIDE SEQUENCE</scope>
    <source>
        <strain evidence="1">G11-30</strain>
    </source>
</reference>
<name>A0A934SGY5_9MICO</name>
<keyword evidence="2" id="KW-1185">Reference proteome</keyword>
<evidence type="ECO:0000313" key="1">
    <source>
        <dbReference type="EMBL" id="MBK4346431.1"/>
    </source>
</evidence>
<organism evidence="1 2">
    <name type="scientific">Lacisediminihabitans changchengi</name>
    <dbReference type="NCBI Taxonomy" id="2787634"/>
    <lineage>
        <taxon>Bacteria</taxon>
        <taxon>Bacillati</taxon>
        <taxon>Actinomycetota</taxon>
        <taxon>Actinomycetes</taxon>
        <taxon>Micrococcales</taxon>
        <taxon>Microbacteriaceae</taxon>
        <taxon>Lacisediminihabitans</taxon>
    </lineage>
</organism>
<dbReference type="InterPro" id="IPR014513">
    <property type="entry name" value="UCP021525"/>
</dbReference>
<evidence type="ECO:0000313" key="2">
    <source>
        <dbReference type="Proteomes" id="UP000636458"/>
    </source>
</evidence>